<dbReference type="STRING" id="487184.SAMN05216421_0342"/>
<protein>
    <submittedName>
        <fullName evidence="1">Uncharacterized protein</fullName>
    </submittedName>
</protein>
<dbReference type="OrthoDB" id="1910631at2"/>
<proteinExistence type="predicted"/>
<dbReference type="InterPro" id="IPR046733">
    <property type="entry name" value="DUF6625"/>
</dbReference>
<evidence type="ECO:0000313" key="1">
    <source>
        <dbReference type="EMBL" id="SDR80292.1"/>
    </source>
</evidence>
<dbReference type="Pfam" id="PF20330">
    <property type="entry name" value="DUF6625"/>
    <property type="match status" value="1"/>
</dbReference>
<accession>A0A1H1M1E0</accession>
<sequence length="295" mass="34726">MKKIIFILPYFGTWPFWFDYFLLTCRHNASINWLILGDSPPPADAPQNVAFQTLSFEEYSSFVSDKLDVSFSPTRPYKLCDLKPMYGFIHEADIVGYDFWGFCDMDVVFGELRDFLTEDVLAHDAIFTHARRVSGHCSLFRTERKLIDAFQQLSDWRELLESPDNQRLDERAFSKLFYRHKNWPLKMQTLLPGGNPLRISPYFEEQHSTPGCRIPWLDGSQEFPNEWRWREGKLTNDLESRGFMYFHFLNWKQEFWKKGYRAEGGHLEKGEAVCDPVSPSTLEFKINRSGFIVPN</sequence>
<dbReference type="RefSeq" id="WP_093391525.1">
    <property type="nucleotide sequence ID" value="NZ_LT629736.1"/>
</dbReference>
<name>A0A1H1M1E0_9GAMM</name>
<dbReference type="Proteomes" id="UP000243207">
    <property type="component" value="Chromosome I"/>
</dbReference>
<reference evidence="2" key="1">
    <citation type="submission" date="2016-10" db="EMBL/GenBank/DDBJ databases">
        <authorList>
            <person name="Varghese N."/>
            <person name="Submissions S."/>
        </authorList>
    </citation>
    <scope>NUCLEOTIDE SEQUENCE [LARGE SCALE GENOMIC DNA]</scope>
    <source>
        <strain evidence="2">NRRL B-51270</strain>
    </source>
</reference>
<dbReference type="EMBL" id="LT629736">
    <property type="protein sequence ID" value="SDR80292.1"/>
    <property type="molecule type" value="Genomic_DNA"/>
</dbReference>
<keyword evidence="2" id="KW-1185">Reference proteome</keyword>
<dbReference type="AlphaFoldDB" id="A0A1H1M1E0"/>
<organism evidence="1 2">
    <name type="scientific">Halopseudomonas xinjiangensis</name>
    <dbReference type="NCBI Taxonomy" id="487184"/>
    <lineage>
        <taxon>Bacteria</taxon>
        <taxon>Pseudomonadati</taxon>
        <taxon>Pseudomonadota</taxon>
        <taxon>Gammaproteobacteria</taxon>
        <taxon>Pseudomonadales</taxon>
        <taxon>Pseudomonadaceae</taxon>
        <taxon>Halopseudomonas</taxon>
    </lineage>
</organism>
<evidence type="ECO:0000313" key="2">
    <source>
        <dbReference type="Proteomes" id="UP000243207"/>
    </source>
</evidence>
<gene>
    <name evidence="1" type="ORF">SAMN05216421_0342</name>
</gene>